<sequence>MAILTAQEKSLIFLAKAQQRLDPLGRTVHERVAECLAVSENSIARVVAAYNKHGDDAFMAPPAKRGRPRSEVEPYREFIMEVINDRNLLRQPTSSKTYVPS</sequence>
<organism evidence="1 2">
    <name type="scientific">Phytophthora megakarya</name>
    <dbReference type="NCBI Taxonomy" id="4795"/>
    <lineage>
        <taxon>Eukaryota</taxon>
        <taxon>Sar</taxon>
        <taxon>Stramenopiles</taxon>
        <taxon>Oomycota</taxon>
        <taxon>Peronosporomycetes</taxon>
        <taxon>Peronosporales</taxon>
        <taxon>Peronosporaceae</taxon>
        <taxon>Phytophthora</taxon>
    </lineage>
</organism>
<accession>A0A225VLV3</accession>
<evidence type="ECO:0000313" key="2">
    <source>
        <dbReference type="Proteomes" id="UP000198211"/>
    </source>
</evidence>
<dbReference type="Proteomes" id="UP000198211">
    <property type="component" value="Unassembled WGS sequence"/>
</dbReference>
<dbReference type="EMBL" id="NBNE01004016">
    <property type="protein sequence ID" value="OWZ06312.1"/>
    <property type="molecule type" value="Genomic_DNA"/>
</dbReference>
<comment type="caution">
    <text evidence="1">The sequence shown here is derived from an EMBL/GenBank/DDBJ whole genome shotgun (WGS) entry which is preliminary data.</text>
</comment>
<keyword evidence="2" id="KW-1185">Reference proteome</keyword>
<gene>
    <name evidence="1" type="ORF">PHMEG_00021447</name>
</gene>
<protein>
    <submittedName>
        <fullName evidence="1">Uncharacterized protein</fullName>
    </submittedName>
</protein>
<reference evidence="2" key="1">
    <citation type="submission" date="2017-03" db="EMBL/GenBank/DDBJ databases">
        <title>Phytopthora megakarya and P. palmivora, two closely related causual agents of cacao black pod achieved similar genome size and gene model numbers by different mechanisms.</title>
        <authorList>
            <person name="Ali S."/>
            <person name="Shao J."/>
            <person name="Larry D.J."/>
            <person name="Kronmiller B."/>
            <person name="Shen D."/>
            <person name="Strem M.D."/>
            <person name="Melnick R.L."/>
            <person name="Guiltinan M.J."/>
            <person name="Tyler B.M."/>
            <person name="Meinhardt L.W."/>
            <person name="Bailey B.A."/>
        </authorList>
    </citation>
    <scope>NUCLEOTIDE SEQUENCE [LARGE SCALE GENOMIC DNA]</scope>
    <source>
        <strain evidence="2">zdho120</strain>
    </source>
</reference>
<proteinExistence type="predicted"/>
<dbReference type="AlphaFoldDB" id="A0A225VLV3"/>
<name>A0A225VLV3_9STRA</name>
<evidence type="ECO:0000313" key="1">
    <source>
        <dbReference type="EMBL" id="OWZ06312.1"/>
    </source>
</evidence>
<dbReference type="OrthoDB" id="125996at2759"/>